<proteinExistence type="predicted"/>
<accession>M2LLH4</accession>
<dbReference type="InterPro" id="IPR027521">
    <property type="entry name" value="Usb1"/>
</dbReference>
<dbReference type="GO" id="GO:0034477">
    <property type="term" value="P:U6 snRNA 3'-end processing"/>
    <property type="evidence" value="ECO:0007669"/>
    <property type="project" value="InterPro"/>
</dbReference>
<keyword evidence="4" id="KW-0539">Nucleus</keyword>
<evidence type="ECO:0000256" key="6">
    <source>
        <dbReference type="ARBA" id="ARBA00030030"/>
    </source>
</evidence>
<dbReference type="EMBL" id="KB445557">
    <property type="protein sequence ID" value="EMC95132.1"/>
    <property type="molecule type" value="Genomic_DNA"/>
</dbReference>
<evidence type="ECO:0000256" key="5">
    <source>
        <dbReference type="ARBA" id="ARBA00029543"/>
    </source>
</evidence>
<dbReference type="AlphaFoldDB" id="M2LLH4"/>
<sequence>MSIWSVRPTQHHLRTHKGVRLPLHISLSRPLTLRAEHKDDFEAALRRAISTSTVQAFHCQLDAILWHPNESGTRWFLVLRTKPREKDELGKLLAACNGVAEAFGQPLLYAEFNSRESGDEASREGNFHISIAWALNPPSSREGRKESVTGSPPSSVQLTAEAKALRIPFTEIKLRIGQTVMVMPLPAARSRGTLFA</sequence>
<dbReference type="STRING" id="717646.M2LLH4"/>
<dbReference type="PANTHER" id="PTHR13522:SF3">
    <property type="entry name" value="U6 SNRNA PHOSPHODIESTERASE 1"/>
    <property type="match status" value="1"/>
</dbReference>
<keyword evidence="2" id="KW-0378">Hydrolase</keyword>
<evidence type="ECO:0000256" key="2">
    <source>
        <dbReference type="ARBA" id="ARBA00022801"/>
    </source>
</evidence>
<dbReference type="OMA" id="LWHPNES"/>
<dbReference type="Gene3D" id="3.90.1140.10">
    <property type="entry name" value="Cyclic phosphodiesterase"/>
    <property type="match status" value="1"/>
</dbReference>
<keyword evidence="1" id="KW-0540">Nuclease</keyword>
<gene>
    <name evidence="7" type="ORF">BAUCODRAFT_35124</name>
</gene>
<keyword evidence="3" id="KW-0456">Lyase</keyword>
<dbReference type="Proteomes" id="UP000011761">
    <property type="component" value="Unassembled WGS sequence"/>
</dbReference>
<dbReference type="RefSeq" id="XP_007677416.1">
    <property type="nucleotide sequence ID" value="XM_007679226.1"/>
</dbReference>
<dbReference type="PANTHER" id="PTHR13522">
    <property type="entry name" value="U6 SNRNA PHOSPHODIESTERASE 1"/>
    <property type="match status" value="1"/>
</dbReference>
<name>M2LLH4_BAUPA</name>
<evidence type="ECO:0000256" key="1">
    <source>
        <dbReference type="ARBA" id="ARBA00022722"/>
    </source>
</evidence>
<dbReference type="HOGENOM" id="CLU_1389984_0_0_1"/>
<dbReference type="KEGG" id="bcom:BAUCODRAFT_35124"/>
<evidence type="ECO:0000256" key="4">
    <source>
        <dbReference type="ARBA" id="ARBA00023242"/>
    </source>
</evidence>
<dbReference type="GeneID" id="19112615"/>
<dbReference type="GO" id="GO:0000175">
    <property type="term" value="F:3'-5'-RNA exonuclease activity"/>
    <property type="evidence" value="ECO:0007669"/>
    <property type="project" value="TreeGrafter"/>
</dbReference>
<dbReference type="OrthoDB" id="49151at2759"/>
<evidence type="ECO:0000256" key="3">
    <source>
        <dbReference type="ARBA" id="ARBA00023239"/>
    </source>
</evidence>
<protein>
    <recommendedName>
        <fullName evidence="5">U6 snRNA phosphodiesterase 1</fullName>
    </recommendedName>
    <alternativeName>
        <fullName evidence="6">3'-5' RNA exonuclease USB1</fullName>
    </alternativeName>
</protein>
<dbReference type="GO" id="GO:0005634">
    <property type="term" value="C:nucleus"/>
    <property type="evidence" value="ECO:0007669"/>
    <property type="project" value="TreeGrafter"/>
</dbReference>
<dbReference type="Pfam" id="PF09749">
    <property type="entry name" value="HVSL"/>
    <property type="match status" value="1"/>
</dbReference>
<evidence type="ECO:0000313" key="8">
    <source>
        <dbReference type="Proteomes" id="UP000011761"/>
    </source>
</evidence>
<dbReference type="GO" id="GO:0016829">
    <property type="term" value="F:lyase activity"/>
    <property type="evidence" value="ECO:0007669"/>
    <property type="project" value="UniProtKB-KW"/>
</dbReference>
<reference evidence="7 8" key="1">
    <citation type="journal article" date="2012" name="PLoS Pathog.">
        <title>Diverse lifestyles and strategies of plant pathogenesis encoded in the genomes of eighteen Dothideomycetes fungi.</title>
        <authorList>
            <person name="Ohm R.A."/>
            <person name="Feau N."/>
            <person name="Henrissat B."/>
            <person name="Schoch C.L."/>
            <person name="Horwitz B.A."/>
            <person name="Barry K.W."/>
            <person name="Condon B.J."/>
            <person name="Copeland A.C."/>
            <person name="Dhillon B."/>
            <person name="Glaser F."/>
            <person name="Hesse C.N."/>
            <person name="Kosti I."/>
            <person name="LaButti K."/>
            <person name="Lindquist E.A."/>
            <person name="Lucas S."/>
            <person name="Salamov A.A."/>
            <person name="Bradshaw R.E."/>
            <person name="Ciuffetti L."/>
            <person name="Hamelin R.C."/>
            <person name="Kema G.H.J."/>
            <person name="Lawrence C."/>
            <person name="Scott J.A."/>
            <person name="Spatafora J.W."/>
            <person name="Turgeon B.G."/>
            <person name="de Wit P.J.G.M."/>
            <person name="Zhong S."/>
            <person name="Goodwin S.B."/>
            <person name="Grigoriev I.V."/>
        </authorList>
    </citation>
    <scope>NUCLEOTIDE SEQUENCE [LARGE SCALE GENOMIC DNA]</scope>
    <source>
        <strain evidence="7 8">UAMH 10762</strain>
    </source>
</reference>
<keyword evidence="8" id="KW-1185">Reference proteome</keyword>
<dbReference type="eggNOG" id="KOG3102">
    <property type="taxonomic scope" value="Eukaryota"/>
</dbReference>
<evidence type="ECO:0000313" key="7">
    <source>
        <dbReference type="EMBL" id="EMC95132.1"/>
    </source>
</evidence>
<organism evidence="7 8">
    <name type="scientific">Baudoinia panamericana (strain UAMH 10762)</name>
    <name type="common">Angels' share fungus</name>
    <name type="synonym">Baudoinia compniacensis (strain UAMH 10762)</name>
    <dbReference type="NCBI Taxonomy" id="717646"/>
    <lineage>
        <taxon>Eukaryota</taxon>
        <taxon>Fungi</taxon>
        <taxon>Dikarya</taxon>
        <taxon>Ascomycota</taxon>
        <taxon>Pezizomycotina</taxon>
        <taxon>Dothideomycetes</taxon>
        <taxon>Dothideomycetidae</taxon>
        <taxon>Mycosphaerellales</taxon>
        <taxon>Teratosphaeriaceae</taxon>
        <taxon>Baudoinia</taxon>
    </lineage>
</organism>